<gene>
    <name evidence="1" type="ORF">IQ782_06810</name>
</gene>
<accession>A0ABR9WZ24</accession>
<keyword evidence="2" id="KW-1185">Reference proteome</keyword>
<dbReference type="RefSeq" id="WP_194133875.1">
    <property type="nucleotide sequence ID" value="NZ_JADFFK010000004.1"/>
</dbReference>
<sequence length="136" mass="14890">MSTKGFAASVGAWTKKAKTLPDEAFQEFLRLVYQELMRAMPEVTGNLKRSVLVTDTGLVPVDTDPAKQYVDMTAENMATIANMKIGEKAYISVTAPYAIKENYGGDGESGKFFIEITASKFKALQAQAIRNVKARS</sequence>
<evidence type="ECO:0008006" key="3">
    <source>
        <dbReference type="Google" id="ProtNLM"/>
    </source>
</evidence>
<dbReference type="EMBL" id="JADFFK010000004">
    <property type="protein sequence ID" value="MBE9636544.1"/>
    <property type="molecule type" value="Genomic_DNA"/>
</dbReference>
<evidence type="ECO:0000313" key="2">
    <source>
        <dbReference type="Proteomes" id="UP000607796"/>
    </source>
</evidence>
<protein>
    <recommendedName>
        <fullName evidence="3">HK97 gp10 family phage protein</fullName>
    </recommendedName>
</protein>
<evidence type="ECO:0000313" key="1">
    <source>
        <dbReference type="EMBL" id="MBE9636544.1"/>
    </source>
</evidence>
<proteinExistence type="predicted"/>
<comment type="caution">
    <text evidence="1">The sequence shown here is derived from an EMBL/GenBank/DDBJ whole genome shotgun (WGS) entry which is preliminary data.</text>
</comment>
<name>A0ABR9WZ24_9RHOB</name>
<dbReference type="Proteomes" id="UP000607796">
    <property type="component" value="Unassembled WGS sequence"/>
</dbReference>
<organism evidence="1 2">
    <name type="scientific">Salipiger mangrovisoli</name>
    <dbReference type="NCBI Taxonomy" id="2865933"/>
    <lineage>
        <taxon>Bacteria</taxon>
        <taxon>Pseudomonadati</taxon>
        <taxon>Pseudomonadota</taxon>
        <taxon>Alphaproteobacteria</taxon>
        <taxon>Rhodobacterales</taxon>
        <taxon>Roseobacteraceae</taxon>
        <taxon>Salipiger</taxon>
    </lineage>
</organism>
<reference evidence="1 2" key="1">
    <citation type="journal article" date="2021" name="Int. J. Syst. Evol. Microbiol.">
        <title>Salipiger mangrovisoli sp. nov., isolated from mangrove soil and the proposal for the reclassification of Paraphaeobacter pallidus as Salipiger pallidus comb. nov.</title>
        <authorList>
            <person name="Du J."/>
            <person name="Liu Y."/>
            <person name="Pei T."/>
            <person name="Deng M.R."/>
            <person name="Zhu H."/>
        </authorList>
    </citation>
    <scope>NUCLEOTIDE SEQUENCE [LARGE SCALE GENOMIC DNA]</scope>
    <source>
        <strain evidence="1 2">6D45A</strain>
    </source>
</reference>